<keyword evidence="4" id="KW-1185">Reference proteome</keyword>
<dbReference type="InterPro" id="IPR004629">
    <property type="entry name" value="WecG_TagA_CpsF"/>
</dbReference>
<dbReference type="AlphaFoldDB" id="A0A0G3BWY4"/>
<protein>
    <submittedName>
        <fullName evidence="3">N-acetylmannosaminyltransferase</fullName>
    </submittedName>
</protein>
<reference evidence="3 4" key="1">
    <citation type="submission" date="2015-05" db="EMBL/GenBank/DDBJ databases">
        <authorList>
            <person name="Tang B."/>
            <person name="Yu Y."/>
        </authorList>
    </citation>
    <scope>NUCLEOTIDE SEQUENCE [LARGE SCALE GENOMIC DNA]</scope>
    <source>
        <strain evidence="3 4">DSM 7029</strain>
    </source>
</reference>
<evidence type="ECO:0000256" key="1">
    <source>
        <dbReference type="ARBA" id="ARBA00022676"/>
    </source>
</evidence>
<proteinExistence type="predicted"/>
<dbReference type="EMBL" id="CP011371">
    <property type="protein sequence ID" value="AKJ31876.1"/>
    <property type="molecule type" value="Genomic_DNA"/>
</dbReference>
<dbReference type="Proteomes" id="UP000035352">
    <property type="component" value="Chromosome"/>
</dbReference>
<evidence type="ECO:0000313" key="3">
    <source>
        <dbReference type="EMBL" id="AKJ31876.1"/>
    </source>
</evidence>
<organism evidence="3 4">
    <name type="scientific">Caldimonas brevitalea</name>
    <dbReference type="NCBI Taxonomy" id="413882"/>
    <lineage>
        <taxon>Bacteria</taxon>
        <taxon>Pseudomonadati</taxon>
        <taxon>Pseudomonadota</taxon>
        <taxon>Betaproteobacteria</taxon>
        <taxon>Burkholderiales</taxon>
        <taxon>Sphaerotilaceae</taxon>
        <taxon>Caldimonas</taxon>
    </lineage>
</organism>
<dbReference type="CDD" id="cd06533">
    <property type="entry name" value="Glyco_transf_WecG_TagA"/>
    <property type="match status" value="1"/>
</dbReference>
<accession>A0A0G3BWY4</accession>
<evidence type="ECO:0000256" key="2">
    <source>
        <dbReference type="ARBA" id="ARBA00022679"/>
    </source>
</evidence>
<name>A0A0G3BWY4_9BURK</name>
<evidence type="ECO:0000313" key="4">
    <source>
        <dbReference type="Proteomes" id="UP000035352"/>
    </source>
</evidence>
<dbReference type="PANTHER" id="PTHR34136">
    <property type="match status" value="1"/>
</dbReference>
<dbReference type="KEGG" id="pbh:AAW51_5185"/>
<gene>
    <name evidence="3" type="ORF">AAW51_5185</name>
</gene>
<dbReference type="PANTHER" id="PTHR34136:SF1">
    <property type="entry name" value="UDP-N-ACETYL-D-MANNOSAMINURONIC ACID TRANSFERASE"/>
    <property type="match status" value="1"/>
</dbReference>
<dbReference type="GO" id="GO:0016758">
    <property type="term" value="F:hexosyltransferase activity"/>
    <property type="evidence" value="ECO:0007669"/>
    <property type="project" value="TreeGrafter"/>
</dbReference>
<dbReference type="Pfam" id="PF03808">
    <property type="entry name" value="Glyco_tran_WecG"/>
    <property type="match status" value="1"/>
</dbReference>
<dbReference type="STRING" id="413882.AAW51_5185"/>
<keyword evidence="2 3" id="KW-0808">Transferase</keyword>
<sequence length="250" mass="27425">MRAIQIGSLRLEVGNADESVELVRQRLSGRPSRTACFGFLNPHVYNVSASDPHVAAFLERCEAVCLDGVGAALAASVLNRTRLPRVVMHQVFDACLDAGCLRGRVVLLGLTPDEYRPAADHLARAAPLAEFVACHHGFLGDEDYAAIFREHRDADLILVGMGTPRSERVLSLAADICDHALCWHVGGGSLRHWAGTKRRAPAVVSRLGLEWLHRMAYEPETRSRYTTGAASFLRHLTIDSLHARRGGHPR</sequence>
<dbReference type="RefSeq" id="WP_053013916.1">
    <property type="nucleotide sequence ID" value="NZ_CP011371.1"/>
</dbReference>
<keyword evidence="1" id="KW-0328">Glycosyltransferase</keyword>